<name>A0A0A8E3B3_9GAMM</name>
<evidence type="ECO:0000313" key="1">
    <source>
        <dbReference type="EMBL" id="AJC48454.1"/>
    </source>
</evidence>
<dbReference type="RefSeq" id="WP_039123421.1">
    <property type="nucleotide sequence ID" value="NZ_CP010427.1"/>
</dbReference>
<sequence length="393" mass="45425">MSIKKCQSCGFMWHSQSKFGDFREDQCYRCGSTQLSTQKMPLQFNTVQEQQQEKYRDIIFNKPMQSSIGIYQGIEIYGDRSFIEVGKTHITVGPGSEKTSGCAVFIPNIELSRITTISTHSLTGCQCIAIYGRSQYGSVNVFFAHSRLYDKSDDEIINKAREFIKTHHQNQIYWGTDFSAVVNADRLHDFICETQITLSINLGCWARLSHCIRTHETTFFPHLGFATAGNHYKALQNLNKGWLNNDIINSKYSTIETFEPNITIISTINKHLKLLNEKSNSFFRRVWHDQRRERKILVLNDLLTSYCCGNLDRLVGMRKNTEQQYNDLAWLGTNNTTKRLVIQATEDAISRTRAFDKVNYCGIKEDGSEYFRNEEVLTKDIQYKVDMILKENL</sequence>
<dbReference type="HOGENOM" id="CLU_701613_0_0_6"/>
<dbReference type="Proteomes" id="UP000031104">
    <property type="component" value="Chromosome"/>
</dbReference>
<gene>
    <name evidence="1" type="ORF">SD28_01695</name>
</gene>
<organism evidence="1 2">
    <name type="scientific">Allofrancisella guangzhouensis</name>
    <dbReference type="NCBI Taxonomy" id="594679"/>
    <lineage>
        <taxon>Bacteria</taxon>
        <taxon>Pseudomonadati</taxon>
        <taxon>Pseudomonadota</taxon>
        <taxon>Gammaproteobacteria</taxon>
        <taxon>Thiotrichales</taxon>
        <taxon>Francisellaceae</taxon>
        <taxon>Allofrancisella</taxon>
    </lineage>
</organism>
<dbReference type="AlphaFoldDB" id="A0A0A8E3B3"/>
<accession>A0A0A8E3B3</accession>
<dbReference type="EMBL" id="CP010427">
    <property type="protein sequence ID" value="AJC48454.1"/>
    <property type="molecule type" value="Genomic_DNA"/>
</dbReference>
<protein>
    <submittedName>
        <fullName evidence="1">Uncharacterized protein</fullName>
    </submittedName>
</protein>
<evidence type="ECO:0000313" key="2">
    <source>
        <dbReference type="Proteomes" id="UP000031104"/>
    </source>
</evidence>
<dbReference type="OrthoDB" id="5606290at2"/>
<dbReference type="KEGG" id="fgu:SD28_01695"/>
<proteinExistence type="predicted"/>
<keyword evidence="2" id="KW-1185">Reference proteome</keyword>
<reference evidence="1 2" key="1">
    <citation type="submission" date="2014-12" db="EMBL/GenBank/DDBJ databases">
        <title>Complete genome sequence of Francisella guanzhouensis strain 08HL01032 isolated from air-conditioning system in China.</title>
        <authorList>
            <person name="Svensson D."/>
            <person name="Ohrman C."/>
            <person name="Backman S."/>
            <person name="Karlsson E."/>
            <person name="Nilsson E."/>
            <person name="Bystrom M."/>
            <person name="Larkeryd A."/>
            <person name="Stenberg P."/>
            <person name="Scholtz H.C."/>
            <person name="Forsman M."/>
            <person name="Sjodin A."/>
        </authorList>
    </citation>
    <scope>NUCLEOTIDE SEQUENCE [LARGE SCALE GENOMIC DNA]</scope>
    <source>
        <strain evidence="1 2">08HL01032</strain>
    </source>
</reference>